<feature type="region of interest" description="Disordered" evidence="2">
    <location>
        <begin position="36"/>
        <end position="64"/>
    </location>
</feature>
<dbReference type="eggNOG" id="ENOG502QRHA">
    <property type="taxonomic scope" value="Eukaryota"/>
</dbReference>
<dbReference type="Gramene" id="KCW69962">
    <property type="protein sequence ID" value="KCW69962"/>
    <property type="gene ID" value="EUGRSUZ_F032802"/>
</dbReference>
<reference evidence="5" key="1">
    <citation type="submission" date="2013-07" db="EMBL/GenBank/DDBJ databases">
        <title>The genome of Eucalyptus grandis.</title>
        <authorList>
            <person name="Schmutz J."/>
            <person name="Hayes R."/>
            <person name="Myburg A."/>
            <person name="Tuskan G."/>
            <person name="Grattapaglia D."/>
            <person name="Rokhsar D.S."/>
        </authorList>
    </citation>
    <scope>NUCLEOTIDE SEQUENCE</scope>
    <source>
        <tissue evidence="5">Leaf extractions</tissue>
    </source>
</reference>
<evidence type="ECO:0000313" key="5">
    <source>
        <dbReference type="EMBL" id="KCW69962.1"/>
    </source>
</evidence>
<dbReference type="FunCoup" id="A0A059BV42">
    <property type="interactions" value="1864"/>
</dbReference>
<proteinExistence type="predicted"/>
<dbReference type="PANTHER" id="PTHR31161">
    <property type="entry name" value="PROTEIN GRAVITROPIC IN THE LIGHT 1"/>
    <property type="match status" value="1"/>
</dbReference>
<organism evidence="5">
    <name type="scientific">Eucalyptus grandis</name>
    <name type="common">Flooded gum</name>
    <dbReference type="NCBI Taxonomy" id="71139"/>
    <lineage>
        <taxon>Eukaryota</taxon>
        <taxon>Viridiplantae</taxon>
        <taxon>Streptophyta</taxon>
        <taxon>Embryophyta</taxon>
        <taxon>Tracheophyta</taxon>
        <taxon>Spermatophyta</taxon>
        <taxon>Magnoliopsida</taxon>
        <taxon>eudicotyledons</taxon>
        <taxon>Gunneridae</taxon>
        <taxon>Pentapetalae</taxon>
        <taxon>rosids</taxon>
        <taxon>malvids</taxon>
        <taxon>Myrtales</taxon>
        <taxon>Myrtaceae</taxon>
        <taxon>Myrtoideae</taxon>
        <taxon>Eucalypteae</taxon>
        <taxon>Eucalyptus</taxon>
    </lineage>
</organism>
<dbReference type="InterPro" id="IPR040225">
    <property type="entry name" value="GIL1-like"/>
</dbReference>
<evidence type="ECO:0000259" key="3">
    <source>
        <dbReference type="Pfam" id="PF04859"/>
    </source>
</evidence>
<feature type="compositionally biased region" description="Basic and acidic residues" evidence="2">
    <location>
        <begin position="37"/>
        <end position="57"/>
    </location>
</feature>
<protein>
    <submittedName>
        <fullName evidence="5">Uncharacterized protein</fullName>
    </submittedName>
</protein>
<dbReference type="GO" id="GO:0009639">
    <property type="term" value="P:response to red or far red light"/>
    <property type="evidence" value="ECO:0007669"/>
    <property type="project" value="InterPro"/>
</dbReference>
<dbReference type="EMBL" id="KK198758">
    <property type="protein sequence ID" value="KCW69962.1"/>
    <property type="molecule type" value="Genomic_DNA"/>
</dbReference>
<feature type="coiled-coil region" evidence="1">
    <location>
        <begin position="168"/>
        <end position="195"/>
    </location>
</feature>
<dbReference type="OMA" id="MFDAFHF"/>
<dbReference type="InterPro" id="IPR056813">
    <property type="entry name" value="GIL1_IRKI_C"/>
</dbReference>
<accession>A0A059BV42</accession>
<keyword evidence="1" id="KW-0175">Coiled coil</keyword>
<sequence>MMDSVKRSSVTPSKSRLARTFAKVLHIRVATGIAPDDEIKKPKPHKVVKDNQLKDDLDSGSFDDEEDEIHDREALEALLAKIFASISSVKAAYAQLQFAQSPYDAEEIQSADKMIVSELKKLSELKRCYVKRQFDISPETTMVLAEIEEQKSLVKTYVIMRKKMELQQKVKDSEIASLKQKLESLNSQNRLTEKRLNQSGPLYVLDNLHLSGLSPNHFVTVLRHAVKSIRSFVRLLIDEMKSADWDVDAAASAIEPGVVYGRPDHKCFAFESFVCREMFDGFQLPNFSLPNESLPERRRLRQVFFEWFMELKSSKVKDHLAQKPRSTFAKFCRVKYSRLIHPRMEMAFFGNTSDRNLVSAGEFPETTFFAQFAEMAKRVWLLHCLAFSFQPEGTIFQVSKGSRFSEVYMETIAEEEAFNTTEYDPRVAFTVVPGFKLGKTVVQCQVYLLNNSRSR</sequence>
<feature type="domain" description="DUF641" evidence="3">
    <location>
        <begin position="72"/>
        <end position="195"/>
    </location>
</feature>
<dbReference type="InterPro" id="IPR006943">
    <property type="entry name" value="DUF641_pln"/>
</dbReference>
<dbReference type="InParanoid" id="A0A059BV42"/>
<dbReference type="Pfam" id="PF24994">
    <property type="entry name" value="GIL1_IRKI_C"/>
    <property type="match status" value="1"/>
</dbReference>
<dbReference type="STRING" id="71139.A0A059BV42"/>
<gene>
    <name evidence="5" type="ORF">EUGRSUZ_F032802</name>
</gene>
<evidence type="ECO:0000256" key="1">
    <source>
        <dbReference type="SAM" id="Coils"/>
    </source>
</evidence>
<evidence type="ECO:0000259" key="4">
    <source>
        <dbReference type="Pfam" id="PF24994"/>
    </source>
</evidence>
<evidence type="ECO:0000256" key="2">
    <source>
        <dbReference type="SAM" id="MobiDB-lite"/>
    </source>
</evidence>
<name>A0A059BV42_EUCGR</name>
<dbReference type="AlphaFoldDB" id="A0A059BV42"/>
<dbReference type="Pfam" id="PF04859">
    <property type="entry name" value="DUF641"/>
    <property type="match status" value="1"/>
</dbReference>
<dbReference type="OrthoDB" id="1915848at2759"/>
<dbReference type="GO" id="GO:0009959">
    <property type="term" value="P:negative gravitropism"/>
    <property type="evidence" value="ECO:0007669"/>
    <property type="project" value="InterPro"/>
</dbReference>
<feature type="domain" description="GIL1/IRKI C-terminal" evidence="4">
    <location>
        <begin position="395"/>
        <end position="447"/>
    </location>
</feature>
<dbReference type="KEGG" id="egr:104450101"/>